<dbReference type="KEGG" id="spir:CWM47_36575"/>
<dbReference type="AlphaFoldDB" id="A0A2K8ZAP3"/>
<evidence type="ECO:0000313" key="1">
    <source>
        <dbReference type="EMBL" id="AUD06879.1"/>
    </source>
</evidence>
<keyword evidence="2" id="KW-1185">Reference proteome</keyword>
<organism evidence="1 2">
    <name type="scientific">Spirosoma pollinicola</name>
    <dbReference type="NCBI Taxonomy" id="2057025"/>
    <lineage>
        <taxon>Bacteria</taxon>
        <taxon>Pseudomonadati</taxon>
        <taxon>Bacteroidota</taxon>
        <taxon>Cytophagia</taxon>
        <taxon>Cytophagales</taxon>
        <taxon>Cytophagaceae</taxon>
        <taxon>Spirosoma</taxon>
    </lineage>
</organism>
<name>A0A2K8ZAP3_9BACT</name>
<proteinExistence type="predicted"/>
<evidence type="ECO:0000313" key="2">
    <source>
        <dbReference type="Proteomes" id="UP000232883"/>
    </source>
</evidence>
<reference evidence="1 2" key="1">
    <citation type="submission" date="2017-11" db="EMBL/GenBank/DDBJ databases">
        <title>Taxonomic description and genome sequences of Spirosoma HA7 sp. nov., isolated from pollen microhabitat of Corylus avellana.</title>
        <authorList>
            <person name="Ambika Manirajan B."/>
            <person name="Suarez C."/>
            <person name="Ratering S."/>
            <person name="Geissler-Plaum R."/>
            <person name="Cardinale M."/>
            <person name="Sylvia S."/>
        </authorList>
    </citation>
    <scope>NUCLEOTIDE SEQUENCE [LARGE SCALE GENOMIC DNA]</scope>
    <source>
        <strain evidence="1 2">HA7</strain>
    </source>
</reference>
<dbReference type="Proteomes" id="UP000232883">
    <property type="component" value="Chromosome"/>
</dbReference>
<protein>
    <submittedName>
        <fullName evidence="1">Uncharacterized protein</fullName>
    </submittedName>
</protein>
<sequence>MKTRPLHPLANEIRAIGRTINTDDLLDQDDLYDNNWSISANDLFGDFNFSDLDSYTDQDLAA</sequence>
<accession>A0A2K8ZAP3</accession>
<dbReference type="RefSeq" id="WP_100993412.1">
    <property type="nucleotide sequence ID" value="NZ_CP025096.1"/>
</dbReference>
<dbReference type="EMBL" id="CP025096">
    <property type="protein sequence ID" value="AUD06879.1"/>
    <property type="molecule type" value="Genomic_DNA"/>
</dbReference>
<gene>
    <name evidence="1" type="ORF">CWM47_36575</name>
</gene>